<reference evidence="3" key="4">
    <citation type="submission" date="2025-09" db="UniProtKB">
        <authorList>
            <consortium name="Ensembl"/>
        </authorList>
    </citation>
    <scope>IDENTIFICATION</scope>
</reference>
<gene>
    <name evidence="3" type="primary">PDZD2</name>
</gene>
<reference evidence="3 4" key="1">
    <citation type="submission" date="2018-05" db="EMBL/GenBank/DDBJ databases">
        <authorList>
            <person name="Datahose"/>
        </authorList>
    </citation>
    <scope>NUCLEOTIDE SEQUENCE</scope>
</reference>
<evidence type="ECO:0000313" key="3">
    <source>
        <dbReference type="Ensembl" id="ENSACLP00000080180.1"/>
    </source>
</evidence>
<feature type="domain" description="PDZ" evidence="2">
    <location>
        <begin position="1545"/>
        <end position="1620"/>
    </location>
</feature>
<dbReference type="CDD" id="cd06759">
    <property type="entry name" value="PDZ3_PDZD2-PDZ1_hPro-IL-16-like"/>
    <property type="match status" value="1"/>
</dbReference>
<dbReference type="FunFam" id="2.30.42.10:FF:000127">
    <property type="entry name" value="Pro-interleukin-16"/>
    <property type="match status" value="1"/>
</dbReference>
<feature type="region of interest" description="Disordered" evidence="1">
    <location>
        <begin position="243"/>
        <end position="344"/>
    </location>
</feature>
<feature type="domain" description="PDZ" evidence="2">
    <location>
        <begin position="352"/>
        <end position="437"/>
    </location>
</feature>
<feature type="compositionally biased region" description="Low complexity" evidence="1">
    <location>
        <begin position="662"/>
        <end position="679"/>
    </location>
</feature>
<keyword evidence="4" id="KW-1185">Reference proteome</keyword>
<feature type="domain" description="PDZ" evidence="2">
    <location>
        <begin position="572"/>
        <end position="658"/>
    </location>
</feature>
<feature type="domain" description="PDZ" evidence="2">
    <location>
        <begin position="111"/>
        <end position="201"/>
    </location>
</feature>
<feature type="compositionally biased region" description="Basic and acidic residues" evidence="1">
    <location>
        <begin position="277"/>
        <end position="300"/>
    </location>
</feature>
<reference evidence="4" key="2">
    <citation type="submission" date="2023-03" db="EMBL/GenBank/DDBJ databases">
        <authorList>
            <consortium name="Wellcome Sanger Institute Data Sharing"/>
        </authorList>
    </citation>
    <scope>NUCLEOTIDE SEQUENCE [LARGE SCALE GENOMIC DNA]</scope>
</reference>
<dbReference type="CDD" id="cd23061">
    <property type="entry name" value="PDZ1_PDZD2-like"/>
    <property type="match status" value="1"/>
</dbReference>
<dbReference type="Proteomes" id="UP000265100">
    <property type="component" value="Chromosome 12"/>
</dbReference>
<feature type="compositionally biased region" description="Polar residues" evidence="1">
    <location>
        <begin position="960"/>
        <end position="981"/>
    </location>
</feature>
<dbReference type="Ensembl" id="ENSACLT00000082522.1">
    <property type="protein sequence ID" value="ENSACLP00000080180.1"/>
    <property type="gene ID" value="ENSACLG00000035123.1"/>
</dbReference>
<feature type="compositionally biased region" description="Polar residues" evidence="1">
    <location>
        <begin position="877"/>
        <end position="896"/>
    </location>
</feature>
<dbReference type="Pfam" id="PF00595">
    <property type="entry name" value="PDZ"/>
    <property type="match status" value="5"/>
</dbReference>
<evidence type="ECO:0000313" key="4">
    <source>
        <dbReference type="Proteomes" id="UP000265100"/>
    </source>
</evidence>
<evidence type="ECO:0000259" key="2">
    <source>
        <dbReference type="PROSITE" id="PS50106"/>
    </source>
</evidence>
<feature type="compositionally biased region" description="Polar residues" evidence="1">
    <location>
        <begin position="47"/>
        <end position="60"/>
    </location>
</feature>
<feature type="region of interest" description="Disordered" evidence="1">
    <location>
        <begin position="960"/>
        <end position="983"/>
    </location>
</feature>
<dbReference type="CDD" id="cd06762">
    <property type="entry name" value="PDZ6_PDZD2-PDZ3_hPro-IL-16-like"/>
    <property type="match status" value="1"/>
</dbReference>
<dbReference type="CDD" id="cd06758">
    <property type="entry name" value="PDZ2_PDZD2-like"/>
    <property type="match status" value="1"/>
</dbReference>
<feature type="region of interest" description="Disordered" evidence="1">
    <location>
        <begin position="877"/>
        <end position="930"/>
    </location>
</feature>
<dbReference type="GeneTree" id="ENSGT00940000157749"/>
<dbReference type="SUPFAM" id="SSF50156">
    <property type="entry name" value="PDZ domain-like"/>
    <property type="match status" value="6"/>
</dbReference>
<dbReference type="CDD" id="cd06763">
    <property type="entry name" value="PDZ7_PDZD2-PDZ4_hPro-IL-16-like"/>
    <property type="match status" value="1"/>
</dbReference>
<dbReference type="InterPro" id="IPR001478">
    <property type="entry name" value="PDZ"/>
</dbReference>
<dbReference type="CDD" id="cd06760">
    <property type="entry name" value="PDZ4_PDZD2-PDZ2_hPro-IL-16-like"/>
    <property type="match status" value="1"/>
</dbReference>
<feature type="domain" description="PDZ" evidence="2">
    <location>
        <begin position="1425"/>
        <end position="1509"/>
    </location>
</feature>
<name>A0AAX7VET0_ASTCA</name>
<dbReference type="PANTHER" id="PTHR11324:SF16">
    <property type="entry name" value="PDZ DOMAIN-CONTAINING PROTEIN 2"/>
    <property type="match status" value="1"/>
</dbReference>
<evidence type="ECO:0000256" key="1">
    <source>
        <dbReference type="SAM" id="MobiDB-lite"/>
    </source>
</evidence>
<dbReference type="PANTHER" id="PTHR11324">
    <property type="entry name" value="IL16-RELATED"/>
    <property type="match status" value="1"/>
</dbReference>
<protein>
    <recommendedName>
        <fullName evidence="2">PDZ domain-containing protein</fullName>
    </recommendedName>
</protein>
<sequence>MPITQDNAISILSLLEDWRGAHSTRSQQDDDLSQDSSSGYTRLDPDSYQNGDGESVCSTVSGGGHVEDTSLCLAAIQKLVEYIHFNFMEGDTAPSASRASYSEALDVELHTVSLSKDEGDAADFGLSFGNIPIFGDPKGRKKGGPRSRRDQSPIMDVGCIWVTEVRKRSPAARCGGIKLRDELLSLNGQLMVGVDVSGASYLTDQCWNGGCIYLILLRRVKRKAPLPPCEAAESVCIPLTSDNCEDQRRSTSESSDSSANYRRTRKFGVISRSSFNQEDRQRTSSEVRRSYHDYSSHPENIETSPPDNSAHILPTPSKESPDHCSQLRAAPQRQHGGEAAPQPLRDTNHIWKMHMVKGQEGLGIKITGGRGSKRSPHGIIITHIEEGGAIYRDGRLHAGDELLMINNQSLVGLTHQEAVDILRSATGLVQLVVASRVSAQTQTLESGGNSPKILLRPHSHEAVQPTPGLVFHRNTLLSNNNNNNKILNVSLDLGGSTRLESVGEDDELFVANGTSSFEMVEKPGRRKHSLPQQLDPSGVRQEYQIIKKSARSLSTVQVESPWRLAQPSIISSIVLMKGQGKGLGFSIVGGQDSARGQMGIFVRTIFPHGAAAADGRLKEGDEILEVNGESLQGLTHQQAIQIFKQLKKGVVTLTIRTRLRSPSLTPCPTPTLLSRSTSPNSHTSGSAPVPSGFNEADERRGPGPGPKDCIVMEVTLNKEHGVGLGIGVCCLTLENAAPGIYIHSLALGSVAKMDGRLSRGDQILEVDSVSLRHAALSEAYAILSECGPGPITLIVSRHPNPKVRPDLLLNKKFNQTSAPLSHHVEAVCQPITWSSPPTARSPLLCQMKCFEDDLSEGENSASSRKIEPFHRPTKSEAFTCSDVSQSDSAGVFSSSVLDGEDSGDLQSGGRDIPTALCDSSTQSKDGFPNKSESPGCEFFMFIHQPLDHTAGVSSSSVLTDMTTSSEDCPNQSHGQLESKQSPKLEAVNRVIMSTEAPNLPQQQTSQTDEPTLALAPFQLPSHSTGTNPTVAADMIPSQLYEKEDASEFAGICPINTVILRRNDGNSFGLELEIMSSPLKLVIAGVEPGGAAERVRGIAFNPTPVGWGLGVPPKKQNKFNNTVFGNKLQSKKMMAVAKMIQIQIYMQNFLSFHSLSSTAAHSTSKGFKPVTVMETEETAKSSTSRLSTQTLSTRTLSTQTLSAHTASSADYSPFSVRHKIKSFENLANVDKPLVKSSDPQPYALAYRAPLNQRIAGYMELVNAVDFRTRQRSFSSYVENLLPATSCSLRLRKSSKNEVHKAPDGAAPHTPPVLRKKHGRLLYSRLRQLRALSMPELEKLCKEDVAGGCSNADKTDSDTQSTIAPVTDSFPTCATPMKADLNSVNHKELSASPVSQCKLETLLSSLTAKAYISTLLQQTKTNRNTRLVVLSKGEGSGLGFSIAGGVDLEQKDITVHRVFTKGAAGLEGTIQRDDSILSINGTSLEGKTHAEARSCLHQAKQSNQVLVVIHRDKDSVQCISDRQASATQKSLERSGGRFPSPVDGAVTVELHNTSVGLGFSLEGGRSLSHGDRPLTVKRIFKGGAAELSGLIEVGDEVLSINGGSLEGLMHHDAWKMIKATNEGPNQLLIRKLYCSSGYV</sequence>
<organism evidence="3 4">
    <name type="scientific">Astatotilapia calliptera</name>
    <name type="common">Eastern happy</name>
    <name type="synonym">Chromis callipterus</name>
    <dbReference type="NCBI Taxonomy" id="8154"/>
    <lineage>
        <taxon>Eukaryota</taxon>
        <taxon>Metazoa</taxon>
        <taxon>Chordata</taxon>
        <taxon>Craniata</taxon>
        <taxon>Vertebrata</taxon>
        <taxon>Euteleostomi</taxon>
        <taxon>Actinopterygii</taxon>
        <taxon>Neopterygii</taxon>
        <taxon>Teleostei</taxon>
        <taxon>Neoteleostei</taxon>
        <taxon>Acanthomorphata</taxon>
        <taxon>Ovalentaria</taxon>
        <taxon>Cichlomorphae</taxon>
        <taxon>Cichliformes</taxon>
        <taxon>Cichlidae</taxon>
        <taxon>African cichlids</taxon>
        <taxon>Pseudocrenilabrinae</taxon>
        <taxon>Haplochromini</taxon>
        <taxon>Astatotilapia</taxon>
    </lineage>
</organism>
<feature type="domain" description="PDZ" evidence="2">
    <location>
        <begin position="713"/>
        <end position="787"/>
    </location>
</feature>
<dbReference type="SMART" id="SM00228">
    <property type="entry name" value="PDZ"/>
    <property type="match status" value="6"/>
</dbReference>
<reference evidence="3" key="3">
    <citation type="submission" date="2025-08" db="UniProtKB">
        <authorList>
            <consortium name="Ensembl"/>
        </authorList>
    </citation>
    <scope>IDENTIFICATION</scope>
</reference>
<feature type="region of interest" description="Disordered" evidence="1">
    <location>
        <begin position="23"/>
        <end position="60"/>
    </location>
</feature>
<dbReference type="Gene3D" id="2.30.42.10">
    <property type="match status" value="6"/>
</dbReference>
<proteinExistence type="predicted"/>
<dbReference type="InterPro" id="IPR036034">
    <property type="entry name" value="PDZ_sf"/>
</dbReference>
<dbReference type="PROSITE" id="PS50106">
    <property type="entry name" value="PDZ"/>
    <property type="match status" value="6"/>
</dbReference>
<accession>A0AAX7VET0</accession>
<feature type="region of interest" description="Disordered" evidence="1">
    <location>
        <begin position="662"/>
        <end position="706"/>
    </location>
</feature>